<name>A0ABX7QX84_9GAMM</name>
<dbReference type="Gene3D" id="3.30.70.100">
    <property type="match status" value="1"/>
</dbReference>
<dbReference type="InterPro" id="IPR011008">
    <property type="entry name" value="Dimeric_a/b-barrel"/>
</dbReference>
<dbReference type="Pfam" id="PF03992">
    <property type="entry name" value="ABM"/>
    <property type="match status" value="1"/>
</dbReference>
<proteinExistence type="predicted"/>
<reference evidence="3 4" key="1">
    <citation type="submission" date="2021-03" db="EMBL/GenBank/DDBJ databases">
        <title>Novel species identification of genus Shewanella.</title>
        <authorList>
            <person name="Liu G."/>
            <person name="Zhang Q."/>
        </authorList>
    </citation>
    <scope>NUCLEOTIDE SEQUENCE [LARGE SCALE GENOMIC DNA]</scope>
    <source>
        <strain evidence="3 4">FJAT-52962</strain>
    </source>
</reference>
<evidence type="ECO:0000313" key="3">
    <source>
        <dbReference type="EMBL" id="QSX36108.1"/>
    </source>
</evidence>
<evidence type="ECO:0000256" key="1">
    <source>
        <dbReference type="SAM" id="SignalP"/>
    </source>
</evidence>
<dbReference type="RefSeq" id="WP_207379533.1">
    <property type="nucleotide sequence ID" value="NZ_CP071502.1"/>
</dbReference>
<accession>A0ABX7QX84</accession>
<gene>
    <name evidence="3" type="ORF">JYB85_12270</name>
</gene>
<sequence length="131" mass="13917">MISRRTLIGWLALAPLLAGAEDKEPQAPKSDTGEQMYGLIGQILATPGKRDELASILINGIAGMPGCLSYIVSNDLQDENALWVTEVWQSKAQHGASLSQDSVRHAIAKGRPLIAGFGQRIETLPLGGQGV</sequence>
<evidence type="ECO:0000313" key="4">
    <source>
        <dbReference type="Proteomes" id="UP000663207"/>
    </source>
</evidence>
<feature type="chain" id="PRO_5045069108" evidence="1">
    <location>
        <begin position="21"/>
        <end position="131"/>
    </location>
</feature>
<feature type="domain" description="ABM" evidence="2">
    <location>
        <begin position="37"/>
        <end position="123"/>
    </location>
</feature>
<protein>
    <submittedName>
        <fullName evidence="3">Antibiotic biosynthesis monooxygenase</fullName>
    </submittedName>
</protein>
<evidence type="ECO:0000259" key="2">
    <source>
        <dbReference type="PROSITE" id="PS51725"/>
    </source>
</evidence>
<keyword evidence="1" id="KW-0732">Signal</keyword>
<dbReference type="Proteomes" id="UP000663207">
    <property type="component" value="Chromosome"/>
</dbReference>
<organism evidence="3 4">
    <name type="scientific">Shewanella sedimentimangrovi</name>
    <dbReference type="NCBI Taxonomy" id="2814293"/>
    <lineage>
        <taxon>Bacteria</taxon>
        <taxon>Pseudomonadati</taxon>
        <taxon>Pseudomonadota</taxon>
        <taxon>Gammaproteobacteria</taxon>
        <taxon>Alteromonadales</taxon>
        <taxon>Shewanellaceae</taxon>
        <taxon>Shewanella</taxon>
    </lineage>
</organism>
<dbReference type="GO" id="GO:0004497">
    <property type="term" value="F:monooxygenase activity"/>
    <property type="evidence" value="ECO:0007669"/>
    <property type="project" value="UniProtKB-KW"/>
</dbReference>
<keyword evidence="4" id="KW-1185">Reference proteome</keyword>
<dbReference type="SUPFAM" id="SSF54909">
    <property type="entry name" value="Dimeric alpha+beta barrel"/>
    <property type="match status" value="1"/>
</dbReference>
<dbReference type="PROSITE" id="PS51725">
    <property type="entry name" value="ABM"/>
    <property type="match status" value="1"/>
</dbReference>
<dbReference type="EMBL" id="CP071502">
    <property type="protein sequence ID" value="QSX36108.1"/>
    <property type="molecule type" value="Genomic_DNA"/>
</dbReference>
<keyword evidence="3" id="KW-0503">Monooxygenase</keyword>
<feature type="signal peptide" evidence="1">
    <location>
        <begin position="1"/>
        <end position="20"/>
    </location>
</feature>
<dbReference type="InterPro" id="IPR007138">
    <property type="entry name" value="ABM_dom"/>
</dbReference>
<keyword evidence="3" id="KW-0560">Oxidoreductase</keyword>